<organism evidence="1 2">
    <name type="scientific">Tupaia chinensis</name>
    <name type="common">Chinese tree shrew</name>
    <name type="synonym">Tupaia belangeri chinensis</name>
    <dbReference type="NCBI Taxonomy" id="246437"/>
    <lineage>
        <taxon>Eukaryota</taxon>
        <taxon>Metazoa</taxon>
        <taxon>Chordata</taxon>
        <taxon>Craniata</taxon>
        <taxon>Vertebrata</taxon>
        <taxon>Euteleostomi</taxon>
        <taxon>Mammalia</taxon>
        <taxon>Eutheria</taxon>
        <taxon>Euarchontoglires</taxon>
        <taxon>Scandentia</taxon>
        <taxon>Tupaiidae</taxon>
        <taxon>Tupaia</taxon>
    </lineage>
</organism>
<accession>L9KPN5</accession>
<reference evidence="2" key="2">
    <citation type="journal article" date="2013" name="Nat. Commun.">
        <title>Genome of the Chinese tree shrew.</title>
        <authorList>
            <person name="Fan Y."/>
            <person name="Huang Z.Y."/>
            <person name="Cao C.C."/>
            <person name="Chen C.S."/>
            <person name="Chen Y.X."/>
            <person name="Fan D.D."/>
            <person name="He J."/>
            <person name="Hou H.L."/>
            <person name="Hu L."/>
            <person name="Hu X.T."/>
            <person name="Jiang X.T."/>
            <person name="Lai R."/>
            <person name="Lang Y.S."/>
            <person name="Liang B."/>
            <person name="Liao S.G."/>
            <person name="Mu D."/>
            <person name="Ma Y.Y."/>
            <person name="Niu Y.Y."/>
            <person name="Sun X.Q."/>
            <person name="Xia J.Q."/>
            <person name="Xiao J."/>
            <person name="Xiong Z.Q."/>
            <person name="Xu L."/>
            <person name="Yang L."/>
            <person name="Zhang Y."/>
            <person name="Zhao W."/>
            <person name="Zhao X.D."/>
            <person name="Zheng Y.T."/>
            <person name="Zhou J.M."/>
            <person name="Zhu Y.B."/>
            <person name="Zhang G.J."/>
            <person name="Wang J."/>
            <person name="Yao Y.G."/>
        </authorList>
    </citation>
    <scope>NUCLEOTIDE SEQUENCE [LARGE SCALE GENOMIC DNA]</scope>
</reference>
<evidence type="ECO:0000313" key="2">
    <source>
        <dbReference type="Proteomes" id="UP000011518"/>
    </source>
</evidence>
<dbReference type="EMBL" id="KB320729">
    <property type="protein sequence ID" value="ELW64419.1"/>
    <property type="molecule type" value="Genomic_DNA"/>
</dbReference>
<dbReference type="Proteomes" id="UP000011518">
    <property type="component" value="Unassembled WGS sequence"/>
</dbReference>
<dbReference type="AlphaFoldDB" id="L9KPN5"/>
<protein>
    <submittedName>
        <fullName evidence="1">Uncharacterized protein</fullName>
    </submittedName>
</protein>
<dbReference type="InParanoid" id="L9KPN5"/>
<name>L9KPN5_TUPCH</name>
<evidence type="ECO:0000313" key="1">
    <source>
        <dbReference type="EMBL" id="ELW64419.1"/>
    </source>
</evidence>
<proteinExistence type="predicted"/>
<keyword evidence="2" id="KW-1185">Reference proteome</keyword>
<gene>
    <name evidence="1" type="ORF">TREES_T100012015</name>
</gene>
<reference evidence="2" key="1">
    <citation type="submission" date="2012-07" db="EMBL/GenBank/DDBJ databases">
        <title>Genome of the Chinese tree shrew, a rising model animal genetically related to primates.</title>
        <authorList>
            <person name="Zhang G."/>
            <person name="Fan Y."/>
            <person name="Yao Y."/>
            <person name="Huang Z."/>
        </authorList>
    </citation>
    <scope>NUCLEOTIDE SEQUENCE [LARGE SCALE GENOMIC DNA]</scope>
</reference>
<sequence length="124" mass="13707">MAWQSGWGPRVQRAASPARQDLRAALSPTSSCRLCQSLLAVHLFILAGAVYYCFQEPVGRAAPHHDVAGDLAQENVEGRQEVAAHPSVTSEVENKEERLGSWLLRKLWLGRFPASDTPKTQSRK</sequence>